<reference evidence="2 3" key="2">
    <citation type="submission" date="2018-11" db="EMBL/GenBank/DDBJ databases">
        <authorList>
            <consortium name="Pathogen Informatics"/>
        </authorList>
    </citation>
    <scope>NUCLEOTIDE SEQUENCE [LARGE SCALE GENOMIC DNA]</scope>
</reference>
<feature type="compositionally biased region" description="Acidic residues" evidence="1">
    <location>
        <begin position="45"/>
        <end position="56"/>
    </location>
</feature>
<dbReference type="EMBL" id="UYRR01031005">
    <property type="protein sequence ID" value="VDK43201.1"/>
    <property type="molecule type" value="Genomic_DNA"/>
</dbReference>
<accession>A0A0M3JSN9</accession>
<name>A0A0M3JSN9_ANISI</name>
<proteinExistence type="predicted"/>
<evidence type="ECO:0000313" key="3">
    <source>
        <dbReference type="Proteomes" id="UP000267096"/>
    </source>
</evidence>
<keyword evidence="3" id="KW-1185">Reference proteome</keyword>
<feature type="region of interest" description="Disordered" evidence="1">
    <location>
        <begin position="41"/>
        <end position="82"/>
    </location>
</feature>
<dbReference type="WBParaSite" id="ASIM_0001100501-mRNA-1">
    <property type="protein sequence ID" value="ASIM_0001100501-mRNA-1"/>
    <property type="gene ID" value="ASIM_0001100501"/>
</dbReference>
<protein>
    <submittedName>
        <fullName evidence="4">Vacuolar protein sorting-associated protein 72 homolog</fullName>
    </submittedName>
</protein>
<gene>
    <name evidence="2" type="ORF">ASIM_LOCUS10563</name>
</gene>
<evidence type="ECO:0000256" key="1">
    <source>
        <dbReference type="SAM" id="MobiDB-lite"/>
    </source>
</evidence>
<dbReference type="AlphaFoldDB" id="A0A0M3JSN9"/>
<dbReference type="Proteomes" id="UP000267096">
    <property type="component" value="Unassembled WGS sequence"/>
</dbReference>
<sequence length="148" mass="17212">MAERWSVQTALELISKEREIFDDDVEGEDSEEEVLEFEHYIAEYSESDSDSEENDEVEHQPVPKRKRATGPGQPSSRTRQLACRKRGNIDVKEFQNKMVFSPKKRATPQGYPCDKHATRVSTDGNYQHTRHQIFLCAFHARFYPENCS</sequence>
<evidence type="ECO:0000313" key="2">
    <source>
        <dbReference type="EMBL" id="VDK43201.1"/>
    </source>
</evidence>
<reference evidence="4" key="1">
    <citation type="submission" date="2017-02" db="UniProtKB">
        <authorList>
            <consortium name="WormBaseParasite"/>
        </authorList>
    </citation>
    <scope>IDENTIFICATION</scope>
</reference>
<evidence type="ECO:0000313" key="4">
    <source>
        <dbReference type="WBParaSite" id="ASIM_0001100501-mRNA-1"/>
    </source>
</evidence>
<organism evidence="4">
    <name type="scientific">Anisakis simplex</name>
    <name type="common">Herring worm</name>
    <dbReference type="NCBI Taxonomy" id="6269"/>
    <lineage>
        <taxon>Eukaryota</taxon>
        <taxon>Metazoa</taxon>
        <taxon>Ecdysozoa</taxon>
        <taxon>Nematoda</taxon>
        <taxon>Chromadorea</taxon>
        <taxon>Rhabditida</taxon>
        <taxon>Spirurina</taxon>
        <taxon>Ascaridomorpha</taxon>
        <taxon>Ascaridoidea</taxon>
        <taxon>Anisakidae</taxon>
        <taxon>Anisakis</taxon>
        <taxon>Anisakis simplex complex</taxon>
    </lineage>
</organism>